<dbReference type="SUPFAM" id="SSF160755">
    <property type="entry name" value="YugN-like"/>
    <property type="match status" value="1"/>
</dbReference>
<dbReference type="AlphaFoldDB" id="A0A916W9L8"/>
<reference evidence="1" key="1">
    <citation type="journal article" date="2014" name="Int. J. Syst. Evol. Microbiol.">
        <title>Complete genome sequence of Corynebacterium casei LMG S-19264T (=DSM 44701T), isolated from a smear-ripened cheese.</title>
        <authorList>
            <consortium name="US DOE Joint Genome Institute (JGI-PGF)"/>
            <person name="Walter F."/>
            <person name="Albersmeier A."/>
            <person name="Kalinowski J."/>
            <person name="Ruckert C."/>
        </authorList>
    </citation>
    <scope>NUCLEOTIDE SEQUENCE</scope>
    <source>
        <strain evidence="1">CGMCC 1.12408</strain>
    </source>
</reference>
<dbReference type="Proteomes" id="UP000613512">
    <property type="component" value="Unassembled WGS sequence"/>
</dbReference>
<accession>A0A916W9L8</accession>
<dbReference type="EMBL" id="BMEY01000010">
    <property type="protein sequence ID" value="GGA78436.1"/>
    <property type="molecule type" value="Genomic_DNA"/>
</dbReference>
<comment type="caution">
    <text evidence="1">The sequence shown here is derived from an EMBL/GenBank/DDBJ whole genome shotgun (WGS) entry which is preliminary data.</text>
</comment>
<gene>
    <name evidence="1" type="ORF">GCM10008025_22400</name>
</gene>
<reference evidence="1" key="2">
    <citation type="submission" date="2020-09" db="EMBL/GenBank/DDBJ databases">
        <authorList>
            <person name="Sun Q."/>
            <person name="Zhou Y."/>
        </authorList>
    </citation>
    <scope>NUCLEOTIDE SEQUENCE</scope>
    <source>
        <strain evidence="1">CGMCC 1.12408</strain>
    </source>
</reference>
<dbReference type="InterPro" id="IPR036491">
    <property type="entry name" value="YugN-like_sf"/>
</dbReference>
<protein>
    <recommendedName>
        <fullName evidence="3">YugN-like family protein</fullName>
    </recommendedName>
</protein>
<dbReference type="Pfam" id="PF08868">
    <property type="entry name" value="YugN"/>
    <property type="match status" value="1"/>
</dbReference>
<dbReference type="RefSeq" id="WP_188384750.1">
    <property type="nucleotide sequence ID" value="NZ_BMEY01000010.1"/>
</dbReference>
<evidence type="ECO:0000313" key="2">
    <source>
        <dbReference type="Proteomes" id="UP000613512"/>
    </source>
</evidence>
<dbReference type="Gene3D" id="3.30.310.100">
    <property type="entry name" value="YugN-like"/>
    <property type="match status" value="1"/>
</dbReference>
<sequence length="144" mass="16488">MIELETELQGKRAFFGEARKLAKKFGLSKCASWEYDGAFFDATMHREGGETIYLRIPFHVLEGMLDRNDAFIEFGKPFVIKHVVHLGLDKDENSLLAATGINQFQEPLDKDGYIREKSKWEEIGEDVSNEFAREIAAIRDRSIS</sequence>
<proteinExistence type="predicted"/>
<organism evidence="1 2">
    <name type="scientific">Ornithinibacillus halotolerans</name>
    <dbReference type="NCBI Taxonomy" id="1274357"/>
    <lineage>
        <taxon>Bacteria</taxon>
        <taxon>Bacillati</taxon>
        <taxon>Bacillota</taxon>
        <taxon>Bacilli</taxon>
        <taxon>Bacillales</taxon>
        <taxon>Bacillaceae</taxon>
        <taxon>Ornithinibacillus</taxon>
    </lineage>
</organism>
<evidence type="ECO:0008006" key="3">
    <source>
        <dbReference type="Google" id="ProtNLM"/>
    </source>
</evidence>
<name>A0A916W9L8_9BACI</name>
<evidence type="ECO:0000313" key="1">
    <source>
        <dbReference type="EMBL" id="GGA78436.1"/>
    </source>
</evidence>
<dbReference type="InterPro" id="IPR014967">
    <property type="entry name" value="Uncharacterised_YugN-like"/>
</dbReference>
<keyword evidence="2" id="KW-1185">Reference proteome</keyword>